<dbReference type="GO" id="GO:0015104">
    <property type="term" value="F:antimonite transmembrane transporter activity"/>
    <property type="evidence" value="ECO:0007669"/>
    <property type="project" value="TreeGrafter"/>
</dbReference>
<dbReference type="GO" id="GO:0005886">
    <property type="term" value="C:plasma membrane"/>
    <property type="evidence" value="ECO:0007669"/>
    <property type="project" value="UniProtKB-SubCell"/>
</dbReference>
<organism evidence="9 10">
    <name type="scientific">Thauera aminoaromatica</name>
    <dbReference type="NCBI Taxonomy" id="164330"/>
    <lineage>
        <taxon>Bacteria</taxon>
        <taxon>Pseudomonadati</taxon>
        <taxon>Pseudomonadota</taxon>
        <taxon>Betaproteobacteria</taxon>
        <taxon>Rhodocyclales</taxon>
        <taxon>Zoogloeaceae</taxon>
        <taxon>Thauera</taxon>
    </lineage>
</organism>
<comment type="similarity">
    <text evidence="2">Belongs to the arsenical resistance-3 (ACR3) (TC 2.A.59) family.</text>
</comment>
<gene>
    <name evidence="9" type="ORF">E6Q80_15570</name>
</gene>
<dbReference type="GO" id="GO:0015297">
    <property type="term" value="F:antiporter activity"/>
    <property type="evidence" value="ECO:0007669"/>
    <property type="project" value="InterPro"/>
</dbReference>
<evidence type="ECO:0000313" key="10">
    <source>
        <dbReference type="Proteomes" id="UP000321192"/>
    </source>
</evidence>
<dbReference type="InterPro" id="IPR002657">
    <property type="entry name" value="BilAc:Na_symport/Acr3"/>
</dbReference>
<keyword evidence="3" id="KW-0813">Transport</keyword>
<dbReference type="AlphaFoldDB" id="A0A5C7SET2"/>
<dbReference type="InterPro" id="IPR004706">
    <property type="entry name" value="Arsenical-R_Acr3"/>
</dbReference>
<evidence type="ECO:0000256" key="4">
    <source>
        <dbReference type="ARBA" id="ARBA00022475"/>
    </source>
</evidence>
<feature type="transmembrane region" description="Helical" evidence="8">
    <location>
        <begin position="97"/>
        <end position="119"/>
    </location>
</feature>
<feature type="transmembrane region" description="Helical" evidence="8">
    <location>
        <begin position="126"/>
        <end position="146"/>
    </location>
</feature>
<evidence type="ECO:0000256" key="2">
    <source>
        <dbReference type="ARBA" id="ARBA00010110"/>
    </source>
</evidence>
<feature type="transmembrane region" description="Helical" evidence="8">
    <location>
        <begin position="158"/>
        <end position="179"/>
    </location>
</feature>
<feature type="transmembrane region" description="Helical" evidence="8">
    <location>
        <begin position="200"/>
        <end position="218"/>
    </location>
</feature>
<evidence type="ECO:0000256" key="1">
    <source>
        <dbReference type="ARBA" id="ARBA00004651"/>
    </source>
</evidence>
<feature type="transmembrane region" description="Helical" evidence="8">
    <location>
        <begin position="12"/>
        <end position="32"/>
    </location>
</feature>
<name>A0A5C7SET2_THASP</name>
<dbReference type="GO" id="GO:0015105">
    <property type="term" value="F:arsenite transmembrane transporter activity"/>
    <property type="evidence" value="ECO:0007669"/>
    <property type="project" value="TreeGrafter"/>
</dbReference>
<dbReference type="EMBL" id="SSFD01000247">
    <property type="protein sequence ID" value="TXH82324.1"/>
    <property type="molecule type" value="Genomic_DNA"/>
</dbReference>
<dbReference type="InterPro" id="IPR038770">
    <property type="entry name" value="Na+/solute_symporter_sf"/>
</dbReference>
<evidence type="ECO:0000256" key="7">
    <source>
        <dbReference type="ARBA" id="ARBA00023136"/>
    </source>
</evidence>
<accession>A0A5C7SET2</accession>
<evidence type="ECO:0000256" key="3">
    <source>
        <dbReference type="ARBA" id="ARBA00022448"/>
    </source>
</evidence>
<dbReference type="Pfam" id="PF01758">
    <property type="entry name" value="SBF"/>
    <property type="match status" value="1"/>
</dbReference>
<evidence type="ECO:0000256" key="5">
    <source>
        <dbReference type="ARBA" id="ARBA00022692"/>
    </source>
</evidence>
<evidence type="ECO:0000256" key="6">
    <source>
        <dbReference type="ARBA" id="ARBA00022989"/>
    </source>
</evidence>
<feature type="transmembrane region" description="Helical" evidence="8">
    <location>
        <begin position="263"/>
        <end position="284"/>
    </location>
</feature>
<protein>
    <submittedName>
        <fullName evidence="9">Arsenic resistance protein</fullName>
    </submittedName>
</protein>
<comment type="subcellular location">
    <subcellularLocation>
        <location evidence="1">Cell membrane</location>
        <topology evidence="1">Multi-pass membrane protein</topology>
    </subcellularLocation>
</comment>
<evidence type="ECO:0000256" key="8">
    <source>
        <dbReference type="SAM" id="Phobius"/>
    </source>
</evidence>
<proteinExistence type="inferred from homology"/>
<evidence type="ECO:0000313" key="9">
    <source>
        <dbReference type="EMBL" id="TXH82324.1"/>
    </source>
</evidence>
<dbReference type="PANTHER" id="PTHR43057:SF1">
    <property type="entry name" value="ARSENICAL-RESISTANCE PROTEIN 3"/>
    <property type="match status" value="1"/>
</dbReference>
<keyword evidence="6 8" id="KW-1133">Transmembrane helix</keyword>
<dbReference type="Proteomes" id="UP000321192">
    <property type="component" value="Unassembled WGS sequence"/>
</dbReference>
<keyword evidence="4" id="KW-1003">Cell membrane</keyword>
<dbReference type="PANTHER" id="PTHR43057">
    <property type="entry name" value="ARSENITE EFFLUX TRANSPORTER"/>
    <property type="match status" value="1"/>
</dbReference>
<dbReference type="RefSeq" id="WP_276660043.1">
    <property type="nucleotide sequence ID" value="NZ_SSFD01000247.1"/>
</dbReference>
<feature type="transmembrane region" description="Helical" evidence="8">
    <location>
        <begin position="69"/>
        <end position="91"/>
    </location>
</feature>
<keyword evidence="5 8" id="KW-0812">Transmembrane</keyword>
<dbReference type="Gene3D" id="1.20.1530.20">
    <property type="match status" value="1"/>
</dbReference>
<comment type="caution">
    <text evidence="9">The sequence shown here is derived from an EMBL/GenBank/DDBJ whole genome shotgun (WGS) entry which is preliminary data.</text>
</comment>
<feature type="transmembrane region" description="Helical" evidence="8">
    <location>
        <begin position="290"/>
        <end position="310"/>
    </location>
</feature>
<feature type="transmembrane region" description="Helical" evidence="8">
    <location>
        <begin position="230"/>
        <end position="251"/>
    </location>
</feature>
<keyword evidence="7 8" id="KW-0472">Membrane</keyword>
<sequence>MLALLMKINKNLILAIPMAMVLGFGFGLLAPVGWLKSLIVPLTFLMVYPMMVNLKLSKVLEGGDLKAQALAQAINFALIPFVAYALGKAFFPEQPAYALGLLLAALLPTSGMTISWTGFAKGNLGAAVKMTVLGLVLGALATPLYVRWLMGAEVPVDMGAVFMQIVVIVFLPMLAGHYTQKWLVARHGQAAYHKEWGPRFPPFSTLGVLGIVFVALALKAKDLVAQPGELIVVLIPLLCLYAINYVVSTVVARSLLPRGDAIALVFGTVMRNLSIALALAMNVFGASSSGAALVIALAYILQVQSAAWYVKLTDRFFGPAAPAKAGG</sequence>
<reference evidence="9 10" key="1">
    <citation type="submission" date="2018-09" db="EMBL/GenBank/DDBJ databases">
        <title>Metagenome Assembled Genomes from an Advanced Water Purification Facility.</title>
        <authorList>
            <person name="Stamps B.W."/>
            <person name="Spear J.R."/>
        </authorList>
    </citation>
    <scope>NUCLEOTIDE SEQUENCE [LARGE SCALE GENOMIC DNA]</scope>
    <source>
        <strain evidence="9">Bin_27_1</strain>
    </source>
</reference>